<feature type="domain" description="Thioesterase" evidence="2">
    <location>
        <begin position="72"/>
        <end position="123"/>
    </location>
</feature>
<proteinExistence type="inferred from homology"/>
<protein>
    <recommendedName>
        <fullName evidence="2">Thioesterase domain-containing protein</fullName>
    </recommendedName>
</protein>
<dbReference type="InterPro" id="IPR006683">
    <property type="entry name" value="Thioestr_dom"/>
</dbReference>
<organism evidence="3">
    <name type="scientific">Salvia splendens</name>
    <name type="common">Scarlet sage</name>
    <dbReference type="NCBI Taxonomy" id="180675"/>
    <lineage>
        <taxon>Eukaryota</taxon>
        <taxon>Viridiplantae</taxon>
        <taxon>Streptophyta</taxon>
        <taxon>Embryophyta</taxon>
        <taxon>Tracheophyta</taxon>
        <taxon>Spermatophyta</taxon>
        <taxon>Magnoliopsida</taxon>
        <taxon>eudicotyledons</taxon>
        <taxon>Gunneridae</taxon>
        <taxon>Pentapetalae</taxon>
        <taxon>asterids</taxon>
        <taxon>lamiids</taxon>
        <taxon>Lamiales</taxon>
        <taxon>Lamiaceae</taxon>
        <taxon>Nepetoideae</taxon>
        <taxon>Mentheae</taxon>
        <taxon>Salviinae</taxon>
        <taxon>Salvia</taxon>
        <taxon>Salvia subgen. Calosphace</taxon>
        <taxon>core Calosphace</taxon>
    </lineage>
</organism>
<dbReference type="CDD" id="cd03443">
    <property type="entry name" value="PaaI_thioesterase"/>
    <property type="match status" value="1"/>
</dbReference>
<gene>
    <name evidence="3" type="ORF">SASPL_101675</name>
</gene>
<dbReference type="PANTHER" id="PTHR21660">
    <property type="entry name" value="THIOESTERASE SUPERFAMILY MEMBER-RELATED"/>
    <property type="match status" value="1"/>
</dbReference>
<evidence type="ECO:0000256" key="1">
    <source>
        <dbReference type="ARBA" id="ARBA00008324"/>
    </source>
</evidence>
<dbReference type="SUPFAM" id="SSF54637">
    <property type="entry name" value="Thioesterase/thiol ester dehydrase-isomerase"/>
    <property type="match status" value="1"/>
</dbReference>
<dbReference type="AlphaFoldDB" id="A0A8X8YW67"/>
<sequence>MEKAREFLEKYTTGEAADEVSRLSLPPHRPLAESSFYECFGGRGVRLEVLRPDLISSSFRVPPRLVGGDGNLTMGAISTLVDLLGAAVAYQGDDSWNLSADMSISYISPAKLDDELEILARCLGRRGGYSGTHVLVRNKITGAVVAEGRHSLFNARSNL</sequence>
<dbReference type="EMBL" id="PNBA02000001">
    <property type="protein sequence ID" value="KAG6436773.1"/>
    <property type="molecule type" value="Genomic_DNA"/>
</dbReference>
<dbReference type="OrthoDB" id="46529at2759"/>
<accession>A0A8X8YW67</accession>
<dbReference type="Gene3D" id="3.10.129.10">
    <property type="entry name" value="Hotdog Thioesterase"/>
    <property type="match status" value="1"/>
</dbReference>
<comment type="similarity">
    <text evidence="1">Belongs to the thioesterase PaaI family.</text>
</comment>
<dbReference type="InterPro" id="IPR039298">
    <property type="entry name" value="ACOT13"/>
</dbReference>
<evidence type="ECO:0000259" key="2">
    <source>
        <dbReference type="Pfam" id="PF03061"/>
    </source>
</evidence>
<dbReference type="Proteomes" id="UP000298416">
    <property type="component" value="Unassembled WGS sequence"/>
</dbReference>
<reference evidence="3" key="2">
    <citation type="submission" date="2020-08" db="EMBL/GenBank/DDBJ databases">
        <title>Plant Genome Project.</title>
        <authorList>
            <person name="Zhang R.-G."/>
        </authorList>
    </citation>
    <scope>NUCLEOTIDE SEQUENCE</scope>
    <source>
        <strain evidence="3">Huo1</strain>
        <tissue evidence="3">Leaf</tissue>
    </source>
</reference>
<evidence type="ECO:0000313" key="4">
    <source>
        <dbReference type="Proteomes" id="UP000298416"/>
    </source>
</evidence>
<dbReference type="GO" id="GO:0047617">
    <property type="term" value="F:fatty acyl-CoA hydrolase activity"/>
    <property type="evidence" value="ECO:0007669"/>
    <property type="project" value="InterPro"/>
</dbReference>
<dbReference type="InterPro" id="IPR029069">
    <property type="entry name" value="HotDog_dom_sf"/>
</dbReference>
<dbReference type="Pfam" id="PF03061">
    <property type="entry name" value="4HBT"/>
    <property type="match status" value="1"/>
</dbReference>
<reference evidence="3" key="1">
    <citation type="submission" date="2018-01" db="EMBL/GenBank/DDBJ databases">
        <authorList>
            <person name="Mao J.F."/>
        </authorList>
    </citation>
    <scope>NUCLEOTIDE SEQUENCE</scope>
    <source>
        <strain evidence="3">Huo1</strain>
        <tissue evidence="3">Leaf</tissue>
    </source>
</reference>
<comment type="caution">
    <text evidence="3">The sequence shown here is derived from an EMBL/GenBank/DDBJ whole genome shotgun (WGS) entry which is preliminary data.</text>
</comment>
<name>A0A8X8YW67_SALSN</name>
<keyword evidence="4" id="KW-1185">Reference proteome</keyword>
<evidence type="ECO:0000313" key="3">
    <source>
        <dbReference type="EMBL" id="KAG6436773.1"/>
    </source>
</evidence>
<dbReference type="PANTHER" id="PTHR21660:SF8">
    <property type="entry name" value="OS02G0521700 PROTEIN"/>
    <property type="match status" value="1"/>
</dbReference>